<dbReference type="GeneID" id="101839871"/>
<accession>A0ABM2WGW4</accession>
<dbReference type="PANTHER" id="PTHR22574:SF12">
    <property type="entry name" value="GOLGI-ASSOCIATED RAB2 INTERACTOR PROTEIN 5B"/>
    <property type="match status" value="1"/>
</dbReference>
<dbReference type="InterPro" id="IPR022168">
    <property type="entry name" value="GARIL-like_Rab2B-bd"/>
</dbReference>
<gene>
    <name evidence="5" type="primary">Fam71e2</name>
</gene>
<feature type="compositionally biased region" description="Basic and acidic residues" evidence="2">
    <location>
        <begin position="845"/>
        <end position="856"/>
    </location>
</feature>
<keyword evidence="4" id="KW-1185">Reference proteome</keyword>
<protein>
    <submittedName>
        <fullName evidence="5">Protein FAM71E2</fullName>
    </submittedName>
</protein>
<name>A0ABM2WGW4_MESAU</name>
<feature type="compositionally biased region" description="Low complexity" evidence="2">
    <location>
        <begin position="792"/>
        <end position="801"/>
    </location>
</feature>
<evidence type="ECO:0000256" key="1">
    <source>
        <dbReference type="ARBA" id="ARBA00038379"/>
    </source>
</evidence>
<feature type="region of interest" description="Disordered" evidence="2">
    <location>
        <begin position="845"/>
        <end position="865"/>
    </location>
</feature>
<feature type="compositionally biased region" description="Polar residues" evidence="2">
    <location>
        <begin position="767"/>
        <end position="783"/>
    </location>
</feature>
<feature type="region of interest" description="Disordered" evidence="2">
    <location>
        <begin position="484"/>
        <end position="556"/>
    </location>
</feature>
<dbReference type="PANTHER" id="PTHR22574">
    <property type="match status" value="1"/>
</dbReference>
<feature type="region of interest" description="Disordered" evidence="2">
    <location>
        <begin position="367"/>
        <end position="448"/>
    </location>
</feature>
<feature type="compositionally biased region" description="Polar residues" evidence="2">
    <location>
        <begin position="394"/>
        <end position="419"/>
    </location>
</feature>
<feature type="domain" description="Golgi associated RAB2 interactor protein-like Rab2B-binding" evidence="3">
    <location>
        <begin position="98"/>
        <end position="164"/>
    </location>
</feature>
<feature type="region of interest" description="Disordered" evidence="2">
    <location>
        <begin position="290"/>
        <end position="325"/>
    </location>
</feature>
<comment type="similarity">
    <text evidence="1">Belongs to the GARIN family.</text>
</comment>
<organism evidence="4 5">
    <name type="scientific">Mesocricetus auratus</name>
    <name type="common">Golden hamster</name>
    <dbReference type="NCBI Taxonomy" id="10036"/>
    <lineage>
        <taxon>Eukaryota</taxon>
        <taxon>Metazoa</taxon>
        <taxon>Chordata</taxon>
        <taxon>Craniata</taxon>
        <taxon>Vertebrata</taxon>
        <taxon>Euteleostomi</taxon>
        <taxon>Mammalia</taxon>
        <taxon>Eutheria</taxon>
        <taxon>Euarchontoglires</taxon>
        <taxon>Glires</taxon>
        <taxon>Rodentia</taxon>
        <taxon>Myomorpha</taxon>
        <taxon>Muroidea</taxon>
        <taxon>Cricetidae</taxon>
        <taxon>Cricetinae</taxon>
        <taxon>Mesocricetus</taxon>
    </lineage>
</organism>
<feature type="compositionally biased region" description="Low complexity" evidence="2">
    <location>
        <begin position="494"/>
        <end position="506"/>
    </location>
</feature>
<evidence type="ECO:0000313" key="5">
    <source>
        <dbReference type="RefSeq" id="XP_040590080.1"/>
    </source>
</evidence>
<reference evidence="5" key="1">
    <citation type="submission" date="2025-08" db="UniProtKB">
        <authorList>
            <consortium name="RefSeq"/>
        </authorList>
    </citation>
    <scope>IDENTIFICATION</scope>
    <source>
        <tissue evidence="5">Liver</tissue>
    </source>
</reference>
<dbReference type="Proteomes" id="UP000886700">
    <property type="component" value="Unplaced"/>
</dbReference>
<evidence type="ECO:0000256" key="2">
    <source>
        <dbReference type="SAM" id="MobiDB-lite"/>
    </source>
</evidence>
<sequence>MKRLLNTRRTQPPQDTQKWVPILGELQKTLQKGEYLPLRPLPMFESNFVQVTNHGAPAFVHHRTNKLTMGVAASLPGLVLPDILLLARPPEGKEPSNLSLTRMIPLDLAHLYVHDLPSWRLKLRLITGRYYYLELDAPDHELGFLFDRWIRLINLLHEPTISWAPRTMGTLALDTPLGGTPASTWRLQDHAGGGVTVEVAERTFPYKIFSSQKQRKSKTVKQKLKSQAVGDSLPLIWSQLQPAEEQVEVTEKKSYVDACPDGSKTLIHVSEKASITIRTIFSIISGTMNQEHSNSKTYGSDSEGATGRGGLIETPTQCVPRDSPDLPFVDSCDDMDTFLWTQDLEDLIDTESTTLSSPLHPSYPPAFYIFPQASSRPKSGDKARPAGPKKQAKPLSSQKAASVPATSGKTPFILDQSNKVPAEPAPTQKAPTLPAPSQKAPAAPWSAQKSSTVPSLYYKAPPPVSQKAPPVPGPPRKVAVLVSPPQKTVPPAPKLQQAPAAPQKAVPPKKDLVPNTQSQKAPTVRHQKPPDSKAKPSGDASVVPAGDTLQRKPEGKQEPVVLMGGQKTKVVDMRTQATTLQLPNATTKKQSKEILISKTQEFTLEGLKARSKMEDKAHKMKEETTVNLPDLKSKETGTQKKWVLTQEVAVEGPHPEDTRPFSVEGLALAKMMIMSNSKQQHVEPAAVSLPSWFSMTSRGSNMSVLANLPFNSSHMTLPEGRHVEVRERPSSQTRVKENTQPQRERKLPTDDSLRTSKEPAPELPKTVSDSTNLNETLATTVHTTDLEDTNQPMTSSTSPMSETDSLVRVPPKQGLKQEQTEQQPVAVAGSNSEVLFPVVLEIVNKRDKGTKEELPLKDFSGQHAQ</sequence>
<feature type="compositionally biased region" description="Basic and acidic residues" evidence="2">
    <location>
        <begin position="719"/>
        <end position="760"/>
    </location>
</feature>
<evidence type="ECO:0000313" key="4">
    <source>
        <dbReference type="Proteomes" id="UP000886700"/>
    </source>
</evidence>
<feature type="region of interest" description="Disordered" evidence="2">
    <location>
        <begin position="712"/>
        <end position="825"/>
    </location>
</feature>
<evidence type="ECO:0000259" key="3">
    <source>
        <dbReference type="Pfam" id="PF12480"/>
    </source>
</evidence>
<feature type="compositionally biased region" description="Polar residues" evidence="2">
    <location>
        <begin position="290"/>
        <end position="300"/>
    </location>
</feature>
<proteinExistence type="inferred from homology"/>
<feature type="compositionally biased region" description="Polar residues" evidence="2">
    <location>
        <begin position="816"/>
        <end position="825"/>
    </location>
</feature>
<dbReference type="RefSeq" id="XP_040590080.1">
    <property type="nucleotide sequence ID" value="XM_040734146.1"/>
</dbReference>
<dbReference type="Pfam" id="PF12480">
    <property type="entry name" value="GARIL_Rab2_bd"/>
    <property type="match status" value="1"/>
</dbReference>